<sequence>MSLIQILGYAGLLPFIGLTCLQLWQQLATFPASFIAFQSYSQIILAFMAGVLWPVLYRHSGKLFPLWVVSFALAGWFSSLLLPKQQLLVLAAAFAALRLFEYTQQSQLNYSPAYNRLRNHLTTVVVICHLVYWMSL</sequence>
<dbReference type="RefSeq" id="WP_147903624.1">
    <property type="nucleotide sequence ID" value="NZ_BAAAGC010000017.1"/>
</dbReference>
<dbReference type="Proteomes" id="UP000321814">
    <property type="component" value="Unassembled WGS sequence"/>
</dbReference>
<keyword evidence="3" id="KW-1185">Reference proteome</keyword>
<proteinExistence type="predicted"/>
<dbReference type="Pfam" id="PF11911">
    <property type="entry name" value="DUF3429"/>
    <property type="match status" value="1"/>
</dbReference>
<accession>A0A5C8LZY4</accession>
<evidence type="ECO:0000256" key="1">
    <source>
        <dbReference type="SAM" id="Phobius"/>
    </source>
</evidence>
<dbReference type="EMBL" id="VRLR01000002">
    <property type="protein sequence ID" value="TXK82437.1"/>
    <property type="molecule type" value="Genomic_DNA"/>
</dbReference>
<dbReference type="OrthoDB" id="8591832at2"/>
<keyword evidence="1" id="KW-1133">Transmembrane helix</keyword>
<protein>
    <submittedName>
        <fullName evidence="2">DUF3429 domain-containing protein</fullName>
    </submittedName>
</protein>
<evidence type="ECO:0000313" key="2">
    <source>
        <dbReference type="EMBL" id="TXK82437.1"/>
    </source>
</evidence>
<feature type="transmembrane region" description="Helical" evidence="1">
    <location>
        <begin position="63"/>
        <end position="81"/>
    </location>
</feature>
<feature type="transmembrane region" description="Helical" evidence="1">
    <location>
        <begin position="37"/>
        <end position="56"/>
    </location>
</feature>
<comment type="caution">
    <text evidence="2">The sequence shown here is derived from an EMBL/GenBank/DDBJ whole genome shotgun (WGS) entry which is preliminary data.</text>
</comment>
<reference evidence="2 3" key="1">
    <citation type="submission" date="2019-08" db="EMBL/GenBank/DDBJ databases">
        <title>Draft genome analysis of Rheinheimera tangshanensis isolated from the roots of fresh rice plants (Oryza sativa).</title>
        <authorList>
            <person name="Yu Q."/>
            <person name="Qi Y."/>
            <person name="Zhang H."/>
            <person name="Pu J."/>
        </authorList>
    </citation>
    <scope>NUCLEOTIDE SEQUENCE [LARGE SCALE GENOMIC DNA]</scope>
    <source>
        <strain evidence="2 3">JA3-B52</strain>
    </source>
</reference>
<keyword evidence="1" id="KW-0812">Transmembrane</keyword>
<dbReference type="AlphaFoldDB" id="A0A5C8LZY4"/>
<dbReference type="InterPro" id="IPR021836">
    <property type="entry name" value="DUF3429"/>
</dbReference>
<evidence type="ECO:0000313" key="3">
    <source>
        <dbReference type="Proteomes" id="UP000321814"/>
    </source>
</evidence>
<keyword evidence="1" id="KW-0472">Membrane</keyword>
<gene>
    <name evidence="2" type="ORF">FU839_06005</name>
</gene>
<feature type="transmembrane region" description="Helical" evidence="1">
    <location>
        <begin position="7"/>
        <end position="25"/>
    </location>
</feature>
<name>A0A5C8LZY4_9GAMM</name>
<organism evidence="2 3">
    <name type="scientific">Rheinheimera tangshanensis</name>
    <dbReference type="NCBI Taxonomy" id="400153"/>
    <lineage>
        <taxon>Bacteria</taxon>
        <taxon>Pseudomonadati</taxon>
        <taxon>Pseudomonadota</taxon>
        <taxon>Gammaproteobacteria</taxon>
        <taxon>Chromatiales</taxon>
        <taxon>Chromatiaceae</taxon>
        <taxon>Rheinheimera</taxon>
    </lineage>
</organism>